<feature type="binding site" evidence="10">
    <location>
        <position position="114"/>
    </location>
    <ligand>
        <name>L-histidine</name>
        <dbReference type="ChEBI" id="CHEBI:57595"/>
    </ligand>
</feature>
<evidence type="ECO:0000256" key="1">
    <source>
        <dbReference type="ARBA" id="ARBA00008226"/>
    </source>
</evidence>
<dbReference type="HAMAP" id="MF_00127">
    <property type="entry name" value="His_tRNA_synth"/>
    <property type="match status" value="1"/>
</dbReference>
<dbReference type="InterPro" id="IPR033656">
    <property type="entry name" value="HisRS_anticodon"/>
</dbReference>
<dbReference type="InterPro" id="IPR004516">
    <property type="entry name" value="HisRS/HisZ"/>
</dbReference>
<comment type="subunit">
    <text evidence="9">Homodimer.</text>
</comment>
<proteinExistence type="inferred from homology"/>
<evidence type="ECO:0000256" key="6">
    <source>
        <dbReference type="ARBA" id="ARBA00022917"/>
    </source>
</evidence>
<comment type="similarity">
    <text evidence="1 9">Belongs to the class-II aminoacyl-tRNA synthetase family.</text>
</comment>
<keyword evidence="3 9" id="KW-0436">Ligase</keyword>
<dbReference type="InterPro" id="IPR006195">
    <property type="entry name" value="aa-tRNA-synth_II"/>
</dbReference>
<dbReference type="PROSITE" id="PS50862">
    <property type="entry name" value="AA_TRNA_LIGASE_II"/>
    <property type="match status" value="1"/>
</dbReference>
<dbReference type="PANTHER" id="PTHR43707:SF1">
    <property type="entry name" value="HISTIDINE--TRNA LIGASE, MITOCHONDRIAL-RELATED"/>
    <property type="match status" value="1"/>
</dbReference>
<dbReference type="InterPro" id="IPR004154">
    <property type="entry name" value="Anticodon-bd"/>
</dbReference>
<dbReference type="OrthoDB" id="9800814at2"/>
<evidence type="ECO:0000256" key="9">
    <source>
        <dbReference type="HAMAP-Rule" id="MF_00127"/>
    </source>
</evidence>
<dbReference type="CDD" id="cd00859">
    <property type="entry name" value="HisRS_anticodon"/>
    <property type="match status" value="1"/>
</dbReference>
<dbReference type="GO" id="GO:0006427">
    <property type="term" value="P:histidyl-tRNA aminoacylation"/>
    <property type="evidence" value="ECO:0007669"/>
    <property type="project" value="UniProtKB-UniRule"/>
</dbReference>
<evidence type="ECO:0000256" key="8">
    <source>
        <dbReference type="ARBA" id="ARBA00047639"/>
    </source>
</evidence>
<dbReference type="Pfam" id="PF13393">
    <property type="entry name" value="tRNA-synt_His"/>
    <property type="match status" value="1"/>
</dbReference>
<dbReference type="InterPro" id="IPR045864">
    <property type="entry name" value="aa-tRNA-synth_II/BPL/LPL"/>
</dbReference>
<organism evidence="12 13">
    <name type="scientific">Egibacter rhizosphaerae</name>
    <dbReference type="NCBI Taxonomy" id="1670831"/>
    <lineage>
        <taxon>Bacteria</taxon>
        <taxon>Bacillati</taxon>
        <taxon>Actinomycetota</taxon>
        <taxon>Nitriliruptoria</taxon>
        <taxon>Egibacterales</taxon>
        <taxon>Egibacteraceae</taxon>
        <taxon>Egibacter</taxon>
    </lineage>
</organism>
<evidence type="ECO:0000256" key="7">
    <source>
        <dbReference type="ARBA" id="ARBA00023146"/>
    </source>
</evidence>
<dbReference type="GO" id="GO:0005524">
    <property type="term" value="F:ATP binding"/>
    <property type="evidence" value="ECO:0007669"/>
    <property type="project" value="UniProtKB-UniRule"/>
</dbReference>
<evidence type="ECO:0000256" key="5">
    <source>
        <dbReference type="ARBA" id="ARBA00022840"/>
    </source>
</evidence>
<dbReference type="InterPro" id="IPR041715">
    <property type="entry name" value="HisRS-like_core"/>
</dbReference>
<feature type="binding site" evidence="10">
    <location>
        <begin position="82"/>
        <end position="84"/>
    </location>
    <ligand>
        <name>L-histidine</name>
        <dbReference type="ChEBI" id="CHEBI:57595"/>
    </ligand>
</feature>
<evidence type="ECO:0000256" key="2">
    <source>
        <dbReference type="ARBA" id="ARBA00022490"/>
    </source>
</evidence>
<dbReference type="PANTHER" id="PTHR43707">
    <property type="entry name" value="HISTIDYL-TRNA SYNTHETASE"/>
    <property type="match status" value="1"/>
</dbReference>
<sequence>MDLPRGIKGAPDWLPPDARAFEHVERTVLDTAARAGYERVRTPIFEPTEVFARGVGESTDVVQKEMYTFLDKGDRSLTLRPEGTAGVMRAALEANVPKTGGLPAKWAYAGEFFRQERPQAGRQRQFNQVGIEALGTEDPVVDAETVLLGWEALQRLGLHELVLRINNLGDREDRAAYHEHLNAYLDRFDLPAEVEERRRLNPLRAFDSKAPGMAEIMAEAPVLSDHVSEAAKAHYAQVVELLEAEGVPLTHDPQLVRGLDYYTRTTFEYQAANLGAQSAVGGGGRYDGLAEDLGWPERFPGIGWALGIDRTLLALRTDGVELPETQRVAVFVVAASTDLAPQAFALTSELRRAGTSADLACDGRSLKAQFKAADRSGARYAVVLGQREVEAGEVTVRDLFTGEQRTVARDAAVAEFLEG</sequence>
<feature type="binding site" evidence="10">
    <location>
        <begin position="261"/>
        <end position="262"/>
    </location>
    <ligand>
        <name>L-histidine</name>
        <dbReference type="ChEBI" id="CHEBI:57595"/>
    </ligand>
</feature>
<dbReference type="Pfam" id="PF03129">
    <property type="entry name" value="HGTP_anticodon"/>
    <property type="match status" value="1"/>
</dbReference>
<evidence type="ECO:0000313" key="12">
    <source>
        <dbReference type="EMBL" id="QBI21476.1"/>
    </source>
</evidence>
<name>A0A411YJV2_9ACTN</name>
<dbReference type="Gene3D" id="3.40.50.800">
    <property type="entry name" value="Anticodon-binding domain"/>
    <property type="match status" value="1"/>
</dbReference>
<keyword evidence="5 9" id="KW-0067">ATP-binding</keyword>
<keyword evidence="7 9" id="KW-0030">Aminoacyl-tRNA synthetase</keyword>
<dbReference type="AlphaFoldDB" id="A0A411YJV2"/>
<dbReference type="NCBIfam" id="TIGR00442">
    <property type="entry name" value="hisS"/>
    <property type="match status" value="1"/>
</dbReference>
<evidence type="ECO:0000256" key="3">
    <source>
        <dbReference type="ARBA" id="ARBA00022598"/>
    </source>
</evidence>
<comment type="catalytic activity">
    <reaction evidence="8 9">
        <text>tRNA(His) + L-histidine + ATP = L-histidyl-tRNA(His) + AMP + diphosphate + H(+)</text>
        <dbReference type="Rhea" id="RHEA:17313"/>
        <dbReference type="Rhea" id="RHEA-COMP:9665"/>
        <dbReference type="Rhea" id="RHEA-COMP:9689"/>
        <dbReference type="ChEBI" id="CHEBI:15378"/>
        <dbReference type="ChEBI" id="CHEBI:30616"/>
        <dbReference type="ChEBI" id="CHEBI:33019"/>
        <dbReference type="ChEBI" id="CHEBI:57595"/>
        <dbReference type="ChEBI" id="CHEBI:78442"/>
        <dbReference type="ChEBI" id="CHEBI:78527"/>
        <dbReference type="ChEBI" id="CHEBI:456215"/>
        <dbReference type="EC" id="6.1.1.21"/>
    </reaction>
</comment>
<feature type="domain" description="Aminoacyl-transfer RNA synthetases class-II family profile" evidence="11">
    <location>
        <begin position="1"/>
        <end position="323"/>
    </location>
</feature>
<dbReference type="KEGG" id="erz:ER308_19155"/>
<evidence type="ECO:0000259" key="11">
    <source>
        <dbReference type="PROSITE" id="PS50862"/>
    </source>
</evidence>
<dbReference type="RefSeq" id="WP_131156468.1">
    <property type="nucleotide sequence ID" value="NZ_CP036402.1"/>
</dbReference>
<dbReference type="Proteomes" id="UP000291469">
    <property type="component" value="Chromosome"/>
</dbReference>
<keyword evidence="6 9" id="KW-0648">Protein biosynthesis</keyword>
<dbReference type="EMBL" id="CP036402">
    <property type="protein sequence ID" value="QBI21476.1"/>
    <property type="molecule type" value="Genomic_DNA"/>
</dbReference>
<feature type="binding site" evidence="10">
    <location>
        <position position="257"/>
    </location>
    <ligand>
        <name>L-histidine</name>
        <dbReference type="ChEBI" id="CHEBI:57595"/>
    </ligand>
</feature>
<feature type="binding site" evidence="10">
    <location>
        <position position="128"/>
    </location>
    <ligand>
        <name>L-histidine</name>
        <dbReference type="ChEBI" id="CHEBI:57595"/>
    </ligand>
</feature>
<evidence type="ECO:0000313" key="13">
    <source>
        <dbReference type="Proteomes" id="UP000291469"/>
    </source>
</evidence>
<dbReference type="PIRSF" id="PIRSF001549">
    <property type="entry name" value="His-tRNA_synth"/>
    <property type="match status" value="1"/>
</dbReference>
<keyword evidence="4 9" id="KW-0547">Nucleotide-binding</keyword>
<feature type="binding site" evidence="10">
    <location>
        <position position="132"/>
    </location>
    <ligand>
        <name>L-histidine</name>
        <dbReference type="ChEBI" id="CHEBI:57595"/>
    </ligand>
</feature>
<dbReference type="InterPro" id="IPR015807">
    <property type="entry name" value="His-tRNA-ligase"/>
</dbReference>
<dbReference type="InterPro" id="IPR036621">
    <property type="entry name" value="Anticodon-bd_dom_sf"/>
</dbReference>
<keyword evidence="2 9" id="KW-0963">Cytoplasm</keyword>
<reference evidence="12 13" key="1">
    <citation type="submission" date="2019-01" db="EMBL/GenBank/DDBJ databases">
        <title>Egibacter rhizosphaerae EGI 80759T.</title>
        <authorList>
            <person name="Chen D.-D."/>
            <person name="Tian Y."/>
            <person name="Jiao J.-Y."/>
            <person name="Zhang X.-T."/>
            <person name="Zhang Y.-G."/>
            <person name="Zhang Y."/>
            <person name="Xiao M."/>
            <person name="Shu W.-S."/>
            <person name="Li W.-J."/>
        </authorList>
    </citation>
    <scope>NUCLEOTIDE SEQUENCE [LARGE SCALE GENOMIC DNA]</scope>
    <source>
        <strain evidence="12 13">EGI 80759</strain>
    </source>
</reference>
<dbReference type="SUPFAM" id="SSF52954">
    <property type="entry name" value="Class II aaRS ABD-related"/>
    <property type="match status" value="1"/>
</dbReference>
<dbReference type="CDD" id="cd00773">
    <property type="entry name" value="HisRS-like_core"/>
    <property type="match status" value="1"/>
</dbReference>
<dbReference type="EC" id="6.1.1.21" evidence="9"/>
<dbReference type="GO" id="GO:0004821">
    <property type="term" value="F:histidine-tRNA ligase activity"/>
    <property type="evidence" value="ECO:0007669"/>
    <property type="project" value="UniProtKB-UniRule"/>
</dbReference>
<dbReference type="SUPFAM" id="SSF55681">
    <property type="entry name" value="Class II aaRS and biotin synthetases"/>
    <property type="match status" value="1"/>
</dbReference>
<evidence type="ECO:0000256" key="10">
    <source>
        <dbReference type="PIRSR" id="PIRSR001549-1"/>
    </source>
</evidence>
<protein>
    <recommendedName>
        <fullName evidence="9">Histidine--tRNA ligase</fullName>
        <ecNumber evidence="9">6.1.1.21</ecNumber>
    </recommendedName>
    <alternativeName>
        <fullName evidence="9">Histidyl-tRNA synthetase</fullName>
        <shortName evidence="9">HisRS</shortName>
    </alternativeName>
</protein>
<evidence type="ECO:0000256" key="4">
    <source>
        <dbReference type="ARBA" id="ARBA00022741"/>
    </source>
</evidence>
<dbReference type="GO" id="GO:0005737">
    <property type="term" value="C:cytoplasm"/>
    <property type="evidence" value="ECO:0007669"/>
    <property type="project" value="UniProtKB-SubCell"/>
</dbReference>
<comment type="subcellular location">
    <subcellularLocation>
        <location evidence="9">Cytoplasm</location>
    </subcellularLocation>
</comment>
<accession>A0A411YJV2</accession>
<dbReference type="Gene3D" id="3.30.930.10">
    <property type="entry name" value="Bira Bifunctional Protein, Domain 2"/>
    <property type="match status" value="1"/>
</dbReference>
<gene>
    <name evidence="9" type="primary">hisS</name>
    <name evidence="12" type="ORF">ER308_19155</name>
</gene>
<keyword evidence="13" id="KW-1185">Reference proteome</keyword>